<evidence type="ECO:0000313" key="3">
    <source>
        <dbReference type="EMBL" id="OLL23287.1"/>
    </source>
</evidence>
<sequence>FLDKRDITRIDKKTTPLTHLAPRFQHTIHKIMVRGNARKPRRGGGKSFSKNLSRLDDDGNPIAEETPSTWSRRGDNEDGSDDESGSDESGSDQSSEQEAGPSDHQKVAKEDVATIEIENPNRSQKTTMKASDIGKSDKDMSRREREVIDAAAAKERYWKLHQEGKTDQAKADLARLAIVRKQREEAAARRKVHDAEKKLESQAKLEKSGKKFK</sequence>
<organism evidence="3 4">
    <name type="scientific">Neolecta irregularis (strain DAH-3)</name>
    <dbReference type="NCBI Taxonomy" id="1198029"/>
    <lineage>
        <taxon>Eukaryota</taxon>
        <taxon>Fungi</taxon>
        <taxon>Dikarya</taxon>
        <taxon>Ascomycota</taxon>
        <taxon>Taphrinomycotina</taxon>
        <taxon>Neolectales</taxon>
        <taxon>Neolectaceae</taxon>
        <taxon>Neolecta</taxon>
    </lineage>
</organism>
<keyword evidence="4" id="KW-1185">Reference proteome</keyword>
<feature type="compositionally biased region" description="Acidic residues" evidence="1">
    <location>
        <begin position="77"/>
        <end position="90"/>
    </location>
</feature>
<dbReference type="OMA" id="HTIHKIM"/>
<reference evidence="3 4" key="1">
    <citation type="submission" date="2016-04" db="EMBL/GenBank/DDBJ databases">
        <title>Evolutionary innovation and constraint leading to complex multicellularity in the Ascomycota.</title>
        <authorList>
            <person name="Cisse O."/>
            <person name="Nguyen A."/>
            <person name="Hewitt D.A."/>
            <person name="Jedd G."/>
            <person name="Stajich J.E."/>
        </authorList>
    </citation>
    <scope>NUCLEOTIDE SEQUENCE [LARGE SCALE GENOMIC DNA]</scope>
    <source>
        <strain evidence="3 4">DAH-3</strain>
    </source>
</reference>
<dbReference type="Proteomes" id="UP000186594">
    <property type="component" value="Unassembled WGS sequence"/>
</dbReference>
<feature type="compositionally biased region" description="Basic and acidic residues" evidence="1">
    <location>
        <begin position="132"/>
        <end position="143"/>
    </location>
</feature>
<feature type="compositionally biased region" description="Basic and acidic residues" evidence="1">
    <location>
        <begin position="101"/>
        <end position="112"/>
    </location>
</feature>
<feature type="domain" description="Casein kinase substrate phosphoprotein PP28" evidence="2">
    <location>
        <begin position="119"/>
        <end position="193"/>
    </location>
</feature>
<comment type="caution">
    <text evidence="3">The sequence shown here is derived from an EMBL/GenBank/DDBJ whole genome shotgun (WGS) entry which is preliminary data.</text>
</comment>
<feature type="region of interest" description="Disordered" evidence="1">
    <location>
        <begin position="187"/>
        <end position="213"/>
    </location>
</feature>
<dbReference type="InterPro" id="IPR039876">
    <property type="entry name" value="HAP28"/>
</dbReference>
<dbReference type="PANTHER" id="PTHR22055">
    <property type="entry name" value="28 KDA HEAT- AND ACID-STABLE PHOSPHOPROTEIN PDGF-ASSOCIATED PROTEIN"/>
    <property type="match status" value="1"/>
</dbReference>
<dbReference type="Pfam" id="PF10252">
    <property type="entry name" value="PP28"/>
    <property type="match status" value="1"/>
</dbReference>
<dbReference type="AlphaFoldDB" id="A0A1U7LKW1"/>
<accession>A0A1U7LKW1</accession>
<name>A0A1U7LKW1_NEOID</name>
<feature type="region of interest" description="Disordered" evidence="1">
    <location>
        <begin position="34"/>
        <end position="143"/>
    </location>
</feature>
<feature type="compositionally biased region" description="Basic residues" evidence="1">
    <location>
        <begin position="34"/>
        <end position="44"/>
    </location>
</feature>
<dbReference type="OrthoDB" id="21120at2759"/>
<protein>
    <submittedName>
        <fullName evidence="3">Heat-and acid-stable phosphoprotein</fullName>
    </submittedName>
</protein>
<proteinExistence type="predicted"/>
<feature type="compositionally biased region" description="Polar residues" evidence="1">
    <location>
        <begin position="120"/>
        <end position="129"/>
    </location>
</feature>
<dbReference type="EMBL" id="LXFE01001951">
    <property type="protein sequence ID" value="OLL23287.1"/>
    <property type="molecule type" value="Genomic_DNA"/>
</dbReference>
<dbReference type="InterPro" id="IPR019380">
    <property type="entry name" value="Casein_kinase_sb_PP28"/>
</dbReference>
<evidence type="ECO:0000256" key="1">
    <source>
        <dbReference type="SAM" id="MobiDB-lite"/>
    </source>
</evidence>
<gene>
    <name evidence="3" type="ORF">NEOLI_004697</name>
</gene>
<feature type="non-terminal residue" evidence="3">
    <location>
        <position position="1"/>
    </location>
</feature>
<evidence type="ECO:0000313" key="4">
    <source>
        <dbReference type="Proteomes" id="UP000186594"/>
    </source>
</evidence>
<evidence type="ECO:0000259" key="2">
    <source>
        <dbReference type="Pfam" id="PF10252"/>
    </source>
</evidence>